<feature type="transmembrane region" description="Helical" evidence="1">
    <location>
        <begin position="40"/>
        <end position="60"/>
    </location>
</feature>
<dbReference type="PANTHER" id="PTHR33802:SF2">
    <property type="entry name" value="EF-HAND DOMAIN-CONTAINING PROTEIN"/>
    <property type="match status" value="1"/>
</dbReference>
<dbReference type="AlphaFoldDB" id="A0A7S2EPV8"/>
<accession>A0A7S2EPV8</accession>
<feature type="transmembrane region" description="Helical" evidence="1">
    <location>
        <begin position="268"/>
        <end position="290"/>
    </location>
</feature>
<feature type="transmembrane region" description="Helical" evidence="1">
    <location>
        <begin position="232"/>
        <end position="248"/>
    </location>
</feature>
<keyword evidence="1" id="KW-0812">Transmembrane</keyword>
<organism evidence="2">
    <name type="scientific">Trieres chinensis</name>
    <name type="common">Marine centric diatom</name>
    <name type="synonym">Odontella sinensis</name>
    <dbReference type="NCBI Taxonomy" id="1514140"/>
    <lineage>
        <taxon>Eukaryota</taxon>
        <taxon>Sar</taxon>
        <taxon>Stramenopiles</taxon>
        <taxon>Ochrophyta</taxon>
        <taxon>Bacillariophyta</taxon>
        <taxon>Mediophyceae</taxon>
        <taxon>Biddulphiophycidae</taxon>
        <taxon>Eupodiscales</taxon>
        <taxon>Parodontellaceae</taxon>
        <taxon>Trieres</taxon>
    </lineage>
</organism>
<feature type="transmembrane region" description="Helical" evidence="1">
    <location>
        <begin position="207"/>
        <end position="225"/>
    </location>
</feature>
<evidence type="ECO:0000256" key="1">
    <source>
        <dbReference type="SAM" id="Phobius"/>
    </source>
</evidence>
<sequence>MDGTTFSPEMEANSGDADNERQIRDVVANPKINALNVLNMIAYVFNIVITFGIGVLSWAGNGSNGELSRKYQTIITPASQAFSIWQVIFILQAIFAVAQLLPRFRGLPMVRCGVGYWYIVTCITQAGWTFAFAFEIIPLSLALILSIWGSLVVILYKQYYTKSDGTLLEFWLLRFPFALHCGWLTAASALNTNVQVVDSSPGAGVELAVGIVSLAVLHAISVFLLTVPQRPNFTIPCVLTWANGWIYYELTNPPESIKERFSEDSILGVRYAAVSVSFIILAQVVIRVGVEVTQKFRKEQVTEDDNAVDEENAALREYVSK</sequence>
<dbReference type="Gene3D" id="1.20.1260.100">
    <property type="entry name" value="TspO/MBR protein"/>
    <property type="match status" value="1"/>
</dbReference>
<protein>
    <submittedName>
        <fullName evidence="2">Uncharacterized protein</fullName>
    </submittedName>
</protein>
<keyword evidence="1" id="KW-1133">Transmembrane helix</keyword>
<feature type="transmembrane region" description="Helical" evidence="1">
    <location>
        <begin position="113"/>
        <end position="130"/>
    </location>
</feature>
<dbReference type="InterPro" id="IPR038330">
    <property type="entry name" value="TspO/MBR-related_sf"/>
</dbReference>
<evidence type="ECO:0000313" key="2">
    <source>
        <dbReference type="EMBL" id="CAD9348239.1"/>
    </source>
</evidence>
<feature type="transmembrane region" description="Helical" evidence="1">
    <location>
        <begin position="136"/>
        <end position="156"/>
    </location>
</feature>
<proteinExistence type="predicted"/>
<dbReference type="EMBL" id="HBGO01025058">
    <property type="protein sequence ID" value="CAD9348239.1"/>
    <property type="molecule type" value="Transcribed_RNA"/>
</dbReference>
<name>A0A7S2EPV8_TRICV</name>
<keyword evidence="1" id="KW-0472">Membrane</keyword>
<feature type="transmembrane region" description="Helical" evidence="1">
    <location>
        <begin position="168"/>
        <end position="187"/>
    </location>
</feature>
<gene>
    <name evidence="2" type="ORF">OSIN01602_LOCUS14421</name>
</gene>
<feature type="transmembrane region" description="Helical" evidence="1">
    <location>
        <begin position="80"/>
        <end position="101"/>
    </location>
</feature>
<dbReference type="PANTHER" id="PTHR33802">
    <property type="entry name" value="SI:CH211-161H7.5-RELATED"/>
    <property type="match status" value="1"/>
</dbReference>
<reference evidence="2" key="1">
    <citation type="submission" date="2021-01" db="EMBL/GenBank/DDBJ databases">
        <authorList>
            <person name="Corre E."/>
            <person name="Pelletier E."/>
            <person name="Niang G."/>
            <person name="Scheremetjew M."/>
            <person name="Finn R."/>
            <person name="Kale V."/>
            <person name="Holt S."/>
            <person name="Cochrane G."/>
            <person name="Meng A."/>
            <person name="Brown T."/>
            <person name="Cohen L."/>
        </authorList>
    </citation>
    <scope>NUCLEOTIDE SEQUENCE</scope>
    <source>
        <strain evidence="2">Grunow 1884</strain>
    </source>
</reference>